<dbReference type="SUPFAM" id="SSF48452">
    <property type="entry name" value="TPR-like"/>
    <property type="match status" value="2"/>
</dbReference>
<gene>
    <name evidence="4" type="ORF">GC106_6330</name>
</gene>
<accession>A0ABX2EWS0</accession>
<comment type="caution">
    <text evidence="4">The sequence shown here is derived from an EMBL/GenBank/DDBJ whole genome shotgun (WGS) entry which is preliminary data.</text>
</comment>
<feature type="compositionally biased region" description="Low complexity" evidence="1">
    <location>
        <begin position="50"/>
        <end position="60"/>
    </location>
</feature>
<dbReference type="Pfam" id="PF13374">
    <property type="entry name" value="TPR_10"/>
    <property type="match status" value="4"/>
</dbReference>
<protein>
    <submittedName>
        <fullName evidence="4">Cytochrome C</fullName>
    </submittedName>
</protein>
<dbReference type="InterPro" id="IPR027417">
    <property type="entry name" value="P-loop_NTPase"/>
</dbReference>
<dbReference type="InterPro" id="IPR056681">
    <property type="entry name" value="DUF7779"/>
</dbReference>
<evidence type="ECO:0000313" key="4">
    <source>
        <dbReference type="EMBL" id="NRN63432.1"/>
    </source>
</evidence>
<dbReference type="Pfam" id="PF25000">
    <property type="entry name" value="DUF7779"/>
    <property type="match status" value="1"/>
</dbReference>
<dbReference type="Proteomes" id="UP000763557">
    <property type="component" value="Unassembled WGS sequence"/>
</dbReference>
<organism evidence="4 5">
    <name type="scientific">Kibdelosporangium persicum</name>
    <dbReference type="NCBI Taxonomy" id="2698649"/>
    <lineage>
        <taxon>Bacteria</taxon>
        <taxon>Bacillati</taxon>
        <taxon>Actinomycetota</taxon>
        <taxon>Actinomycetes</taxon>
        <taxon>Pseudonocardiales</taxon>
        <taxon>Pseudonocardiaceae</taxon>
        <taxon>Kibdelosporangium</taxon>
    </lineage>
</organism>
<evidence type="ECO:0000259" key="2">
    <source>
        <dbReference type="Pfam" id="PF00931"/>
    </source>
</evidence>
<dbReference type="EMBL" id="JAAATY010000001">
    <property type="protein sequence ID" value="NRN63432.1"/>
    <property type="molecule type" value="Genomic_DNA"/>
</dbReference>
<dbReference type="PANTHER" id="PTHR46082:SF6">
    <property type="entry name" value="AAA+ ATPASE DOMAIN-CONTAINING PROTEIN-RELATED"/>
    <property type="match status" value="1"/>
</dbReference>
<sequence>MSTERRPAGVPWLRARDLTAMEVKDALWLAGIIRAHTEATPLDVPPDDPVSPTVDPTVLDPPDRTKPSQPQPDPDLGVSWSTRFARSGDGAPPRATAQIGSPSRELPHSAQLARALRPLMKRSPSPWKRVVNEEATAVRAAQDGMWLPVLDPAPWRRFEVVLVVDTAASMEVWRETVAEFRELLRQQGAFRNVRTLLVDCSTSDLVLRVEGPAGAVHSTRHLVDPTGRRLVLVMTDAIANAWRDGSAEQVLAGWANRMPLAIINVLPSRLWSWGGLSPRRVSLSSGALGVANRELRVRWIEHDMFDEEVADDSIPVPVLALTPEWLSGWANLFAASGAASVDTTAVMVNTRDSKKSVEPSDSERTRSAFDRVMRFRTYASLEAFHLAGLLAAAPLNLAMMRFVQRELLPDSDVSALAEVILGGLLRKVRTTRSVHDPTAVVFEFHDGVREELLSGVRRADTVRVARVLGDYLGSSVAILRNFRDAVDDPDGTVQPEISAETMPYLRVQEAVFRALSGRYAPRAASLRRELQHAGQDARLWTHRREEPPLHDFDPAVLATEAQPEPSSDGLERRPQVWGSVPVRNPDFVGRDDLLWILASRLDSPGVTAVLPEALQGMGGVGKSQTVVEYIYRHTDDYDVIWWIPAEQMSQITASFVELAKRLGLPASSAEVAITEVLESLRLGRPFSRWLLVFDNAGSPDSVRPFFPSGPGHIIVTSRDTDWAREANVVEVDLFTRRESIEMLRRVGGDISQADADRVADALGDLPLAVEQAAVWRMRSGMPAGEYLRLLEANLAELPDDVDGYGMMRPVAAAWSVPLSRLRTDFPEALRLLQACAYLGPEPIPQSFFSAAADVLVPDELAGVMTDQYTLGRIVREISRYGLAKVDERHNTLQLHRLVQEVIKNQLPAEEKDQVKHVAHVLLVINDPDDPVSSRTWARYSALLPHAIMSDALRCRMDPRVRHLVINLVTYLVQSGDYRVAHDLACQAIDEWQQELLESDASTLEMARLRGLALWRLGRYEEAYDLNRETFQIVRRHFGNDNKLFLSVANTFRMSMRAQGRIEEELAMQRTIFKKSCHVLGRNDPETLQYANDLGGSLRLIGQFFEARELDTDTWRRKVVVLGEDHPDTFLTLNALAMDMRECGEHIEACRIQEQNLARQRLVIGDEHPRTIGAMRNLAVARRRAGLYRQAADLSTQCFEMYRRLHGARHVDTITAQMCMSADFRKLDELHQSQNLGTTSYQLFVETHGEWHPFTLVAAINLAVTLRLLGHVDEAMTHDEATLGRLREMFGDDHPFTLVTATNLASDLAASGRLTEAYELDRDTFERSTRVLGAEHPSTLAVGLNLSIDSAGLGEPQQARVQHASTVNALSKVLGSTHPATMAAMNSTRADCDTDTMQL</sequence>
<dbReference type="InterPro" id="IPR002182">
    <property type="entry name" value="NB-ARC"/>
</dbReference>
<feature type="domain" description="DUF7779" evidence="3">
    <location>
        <begin position="826"/>
        <end position="910"/>
    </location>
</feature>
<evidence type="ECO:0000259" key="3">
    <source>
        <dbReference type="Pfam" id="PF25000"/>
    </source>
</evidence>
<reference evidence="4 5" key="1">
    <citation type="submission" date="2020-01" db="EMBL/GenBank/DDBJ databases">
        <title>Kibdelosporangium persica a novel Actinomycetes from a hot desert in Iran.</title>
        <authorList>
            <person name="Safaei N."/>
            <person name="Zaburannyi N."/>
            <person name="Mueller R."/>
            <person name="Wink J."/>
        </authorList>
    </citation>
    <scope>NUCLEOTIDE SEQUENCE [LARGE SCALE GENOMIC DNA]</scope>
    <source>
        <strain evidence="4 5">4NS15</strain>
    </source>
</reference>
<dbReference type="NCBIfam" id="NF040586">
    <property type="entry name" value="FxSxx_TPR"/>
    <property type="match status" value="1"/>
</dbReference>
<proteinExistence type="predicted"/>
<dbReference type="InterPro" id="IPR047738">
    <property type="entry name" value="SAV_2336-like_N"/>
</dbReference>
<name>A0ABX2EWS0_9PSEU</name>
<dbReference type="InterPro" id="IPR011990">
    <property type="entry name" value="TPR-like_helical_dom_sf"/>
</dbReference>
<dbReference type="PANTHER" id="PTHR46082">
    <property type="entry name" value="ATP/GTP-BINDING PROTEIN-RELATED"/>
    <property type="match status" value="1"/>
</dbReference>
<dbReference type="NCBIfam" id="NF041121">
    <property type="entry name" value="SAV_2336_NTERM"/>
    <property type="match status" value="1"/>
</dbReference>
<feature type="domain" description="NB-ARC" evidence="2">
    <location>
        <begin position="613"/>
        <end position="747"/>
    </location>
</feature>
<evidence type="ECO:0000313" key="5">
    <source>
        <dbReference type="Proteomes" id="UP000763557"/>
    </source>
</evidence>
<dbReference type="Gene3D" id="3.40.50.300">
    <property type="entry name" value="P-loop containing nucleotide triphosphate hydrolases"/>
    <property type="match status" value="1"/>
</dbReference>
<dbReference type="Gene3D" id="1.25.40.10">
    <property type="entry name" value="Tetratricopeptide repeat domain"/>
    <property type="match status" value="2"/>
</dbReference>
<dbReference type="RefSeq" id="WP_173124122.1">
    <property type="nucleotide sequence ID" value="NZ_CBCSGW010000008.1"/>
</dbReference>
<evidence type="ECO:0000256" key="1">
    <source>
        <dbReference type="SAM" id="MobiDB-lite"/>
    </source>
</evidence>
<dbReference type="SUPFAM" id="SSF52540">
    <property type="entry name" value="P-loop containing nucleoside triphosphate hydrolases"/>
    <property type="match status" value="1"/>
</dbReference>
<keyword evidence="5" id="KW-1185">Reference proteome</keyword>
<feature type="region of interest" description="Disordered" evidence="1">
    <location>
        <begin position="40"/>
        <end position="108"/>
    </location>
</feature>
<dbReference type="InterPro" id="IPR053137">
    <property type="entry name" value="NLR-like"/>
</dbReference>
<dbReference type="Pfam" id="PF00931">
    <property type="entry name" value="NB-ARC"/>
    <property type="match status" value="1"/>
</dbReference>
<dbReference type="Pfam" id="PF13424">
    <property type="entry name" value="TPR_12"/>
    <property type="match status" value="1"/>
</dbReference>